<comment type="caution">
    <text evidence="4">The sequence shown here is derived from an EMBL/GenBank/DDBJ whole genome shotgun (WGS) entry which is preliminary data.</text>
</comment>
<dbReference type="InterPro" id="IPR054363">
    <property type="entry name" value="GH95_cat"/>
</dbReference>
<dbReference type="PANTHER" id="PTHR31084:SF0">
    <property type="entry name" value="ALPHA-L-FUCOSIDASE 2"/>
    <property type="match status" value="1"/>
</dbReference>
<evidence type="ECO:0000259" key="1">
    <source>
        <dbReference type="Pfam" id="PF14498"/>
    </source>
</evidence>
<protein>
    <submittedName>
        <fullName evidence="4">Glycoside hydrolase family 95 protein</fullName>
    </submittedName>
</protein>
<dbReference type="Pfam" id="PF14498">
    <property type="entry name" value="Glyco_hyd_65N_2"/>
    <property type="match status" value="1"/>
</dbReference>
<dbReference type="Gene3D" id="2.70.98.50">
    <property type="entry name" value="putative glycoside hydrolase family protein from bacillus halodurans"/>
    <property type="match status" value="1"/>
</dbReference>
<feature type="domain" description="Alpha fucosidase A-like C-terminal" evidence="2">
    <location>
        <begin position="698"/>
        <end position="758"/>
    </location>
</feature>
<dbReference type="InterPro" id="IPR008928">
    <property type="entry name" value="6-hairpin_glycosidase_sf"/>
</dbReference>
<dbReference type="InterPro" id="IPR016518">
    <property type="entry name" value="Alpha-L-fucosidase"/>
</dbReference>
<feature type="domain" description="Glycosyl hydrolase family 95 N-terminal" evidence="1">
    <location>
        <begin position="5"/>
        <end position="250"/>
    </location>
</feature>
<dbReference type="Proteomes" id="UP001500190">
    <property type="component" value="Unassembled WGS sequence"/>
</dbReference>
<dbReference type="InterPro" id="IPR027414">
    <property type="entry name" value="GH95_N_dom"/>
</dbReference>
<evidence type="ECO:0000259" key="3">
    <source>
        <dbReference type="Pfam" id="PF22124"/>
    </source>
</evidence>
<evidence type="ECO:0000259" key="2">
    <source>
        <dbReference type="Pfam" id="PF21307"/>
    </source>
</evidence>
<organism evidence="4 5">
    <name type="scientific">Kribbella karoonensis</name>
    <dbReference type="NCBI Taxonomy" id="324851"/>
    <lineage>
        <taxon>Bacteria</taxon>
        <taxon>Bacillati</taxon>
        <taxon>Actinomycetota</taxon>
        <taxon>Actinomycetes</taxon>
        <taxon>Propionibacteriales</taxon>
        <taxon>Kribbellaceae</taxon>
        <taxon>Kribbella</taxon>
    </lineage>
</organism>
<dbReference type="PANTHER" id="PTHR31084">
    <property type="entry name" value="ALPHA-L-FUCOSIDASE 2"/>
    <property type="match status" value="1"/>
</dbReference>
<evidence type="ECO:0000313" key="4">
    <source>
        <dbReference type="EMBL" id="GAA1579098.1"/>
    </source>
</evidence>
<dbReference type="InterPro" id="IPR013780">
    <property type="entry name" value="Glyco_hydro_b"/>
</dbReference>
<dbReference type="RefSeq" id="WP_344190169.1">
    <property type="nucleotide sequence ID" value="NZ_BAAAND010000004.1"/>
</dbReference>
<feature type="domain" description="Glycosyl hydrolase family 95 catalytic" evidence="3">
    <location>
        <begin position="292"/>
        <end position="696"/>
    </location>
</feature>
<dbReference type="InterPro" id="IPR049053">
    <property type="entry name" value="AFCA-like_C"/>
</dbReference>
<dbReference type="Gene3D" id="1.50.10.10">
    <property type="match status" value="1"/>
</dbReference>
<sequence>MSDLLWFRSPAPDWFEALPLGNGHLGAKVYGGVPDERIALNLDDVWSGDGPRTLAVPDGPAVLADVRRLLLDEGDQLAATERTRDLQGPLVESYQPLADLVISAGPGGEGADYRRSLDLRTGIAAVDYTVDGVRFRRETYVSTPDQVLVWTMIADNPVVDLLVGLESQHPVRQLVADGTYGVVGRAPSELTIEYRQSPEPVRYEDGRGIGFGVALRVFADGAVTTSASGVEVRGASRVTVVLAAASTFAGWSVPPGRDPRAAFDEAVATLDSVAPAALDAVSAVAGPDSVAVDKLRVRHVEDHVSLYDRSSLELGPIVDNPTDERLQSIAAGGSDPDLVALAFNLGRYLLMASSRPGTQAANLQGVWNQDLRPMWAADWTNNINTQMNYWLADLTGLSECFEPLTDLLEGLAESGTATARILYGAPGWVAHHNADIWRATWPVGEGGDDPVWAMCATCGVWLTAHLLEHYRFTGDLEFLRERAYPVLAGAAEFVLAMLVEDRDGVLQFVPSTAPEHHFVLPSGAKASVDLTSTYDIWLTRELFANLAEAEEALGLGSDLAERAAAARDRLPEIRITPDGRLHEWPTDWTPSEVHHRHQSHLYGLYPGAEIDLERTPEWAAAARASLERRTDGAVNGGWTAAWLVALWARLHEPSKAVAVIQDYLTRLVSGNLMSRDGDIFQIDANFGMTGCIPELLLQSHTDVIRVLPALPAEWPDGSFRGLRARGGLVFDVSWRNGQLTEAVVRATSSGTYRIALPDGERTVELTAGQLVDLVR</sequence>
<dbReference type="GO" id="GO:0016787">
    <property type="term" value="F:hydrolase activity"/>
    <property type="evidence" value="ECO:0007669"/>
    <property type="project" value="UniProtKB-KW"/>
</dbReference>
<reference evidence="5" key="1">
    <citation type="journal article" date="2019" name="Int. J. Syst. Evol. Microbiol.">
        <title>The Global Catalogue of Microorganisms (GCM) 10K type strain sequencing project: providing services to taxonomists for standard genome sequencing and annotation.</title>
        <authorList>
            <consortium name="The Broad Institute Genomics Platform"/>
            <consortium name="The Broad Institute Genome Sequencing Center for Infectious Disease"/>
            <person name="Wu L."/>
            <person name="Ma J."/>
        </authorList>
    </citation>
    <scope>NUCLEOTIDE SEQUENCE [LARGE SCALE GENOMIC DNA]</scope>
    <source>
        <strain evidence="5">JCM 14304</strain>
    </source>
</reference>
<dbReference type="Pfam" id="PF22124">
    <property type="entry name" value="Glyco_hydro_95_cat"/>
    <property type="match status" value="1"/>
</dbReference>
<gene>
    <name evidence="4" type="ORF">GCM10009742_24170</name>
</gene>
<dbReference type="InterPro" id="IPR012341">
    <property type="entry name" value="6hp_glycosidase-like_sf"/>
</dbReference>
<keyword evidence="4" id="KW-0378">Hydrolase</keyword>
<dbReference type="Pfam" id="PF21307">
    <property type="entry name" value="Glyco_hydro_95_C"/>
    <property type="match status" value="1"/>
</dbReference>
<dbReference type="SUPFAM" id="SSF48208">
    <property type="entry name" value="Six-hairpin glycosidases"/>
    <property type="match status" value="1"/>
</dbReference>
<name>A0ABP4PFC5_9ACTN</name>
<evidence type="ECO:0000313" key="5">
    <source>
        <dbReference type="Proteomes" id="UP001500190"/>
    </source>
</evidence>
<dbReference type="PIRSF" id="PIRSF007663">
    <property type="entry name" value="UCP007663"/>
    <property type="match status" value="1"/>
</dbReference>
<accession>A0ABP4PFC5</accession>
<proteinExistence type="predicted"/>
<keyword evidence="5" id="KW-1185">Reference proteome</keyword>
<dbReference type="EMBL" id="BAAAND010000004">
    <property type="protein sequence ID" value="GAA1579098.1"/>
    <property type="molecule type" value="Genomic_DNA"/>
</dbReference>
<dbReference type="Gene3D" id="2.60.40.1180">
    <property type="entry name" value="Golgi alpha-mannosidase II"/>
    <property type="match status" value="1"/>
</dbReference>